<gene>
    <name evidence="4" type="ORF">PF004_g28318</name>
    <name evidence="3" type="ORF">PF007_g29100</name>
    <name evidence="2" type="ORF">PF011_g28062</name>
</gene>
<dbReference type="Proteomes" id="UP000441208">
    <property type="component" value="Unassembled WGS sequence"/>
</dbReference>
<evidence type="ECO:0000313" key="7">
    <source>
        <dbReference type="Proteomes" id="UP000476176"/>
    </source>
</evidence>
<protein>
    <submittedName>
        <fullName evidence="3">Uncharacterized protein</fullName>
    </submittedName>
</protein>
<feature type="transmembrane region" description="Helical" evidence="1">
    <location>
        <begin position="30"/>
        <end position="58"/>
    </location>
</feature>
<accession>A0A6A3PRX1</accession>
<sequence length="80" mass="9011">MLDVSYAYLGVLMYALFALYPVVRKVVMVYLAFILAFVLRDFCLVCVATYGITAALLWSSLALLRAERHQLQSSKADKSE</sequence>
<keyword evidence="1" id="KW-1133">Transmembrane helix</keyword>
<organism evidence="3 5">
    <name type="scientific">Phytophthora fragariae</name>
    <dbReference type="NCBI Taxonomy" id="53985"/>
    <lineage>
        <taxon>Eukaryota</taxon>
        <taxon>Sar</taxon>
        <taxon>Stramenopiles</taxon>
        <taxon>Oomycota</taxon>
        <taxon>Peronosporomycetes</taxon>
        <taxon>Peronosporales</taxon>
        <taxon>Peronosporaceae</taxon>
        <taxon>Phytophthora</taxon>
    </lineage>
</organism>
<feature type="transmembrane region" description="Helical" evidence="1">
    <location>
        <begin position="6"/>
        <end position="23"/>
    </location>
</feature>
<dbReference type="EMBL" id="QXGC01004514">
    <property type="protein sequence ID" value="KAE9169024.1"/>
    <property type="molecule type" value="Genomic_DNA"/>
</dbReference>
<keyword evidence="1" id="KW-0472">Membrane</keyword>
<dbReference type="Proteomes" id="UP000476176">
    <property type="component" value="Unassembled WGS sequence"/>
</dbReference>
<dbReference type="Gene3D" id="1.20.1440.130">
    <property type="entry name" value="VKOR domain"/>
    <property type="match status" value="1"/>
</dbReference>
<dbReference type="EMBL" id="QXFW01004347">
    <property type="protein sequence ID" value="KAE8966095.1"/>
    <property type="molecule type" value="Genomic_DNA"/>
</dbReference>
<evidence type="ECO:0000313" key="5">
    <source>
        <dbReference type="Proteomes" id="UP000441208"/>
    </source>
</evidence>
<dbReference type="InterPro" id="IPR038354">
    <property type="entry name" value="VKOR_sf"/>
</dbReference>
<evidence type="ECO:0000313" key="3">
    <source>
        <dbReference type="EMBL" id="KAE9064700.1"/>
    </source>
</evidence>
<proteinExistence type="predicted"/>
<dbReference type="EMBL" id="QXFZ01004333">
    <property type="protein sequence ID" value="KAE9064700.1"/>
    <property type="molecule type" value="Genomic_DNA"/>
</dbReference>
<evidence type="ECO:0000313" key="2">
    <source>
        <dbReference type="EMBL" id="KAE8966095.1"/>
    </source>
</evidence>
<dbReference type="Proteomes" id="UP000460718">
    <property type="component" value="Unassembled WGS sequence"/>
</dbReference>
<reference evidence="3 5" key="1">
    <citation type="submission" date="2018-08" db="EMBL/GenBank/DDBJ databases">
        <title>Genomic investigation of the strawberry pathogen Phytophthora fragariae indicates pathogenicity is determined by transcriptional variation in three key races.</title>
        <authorList>
            <person name="Adams T.M."/>
            <person name="Armitage A.D."/>
            <person name="Sobczyk M.K."/>
            <person name="Bates H.J."/>
            <person name="Dunwell J.M."/>
            <person name="Nellist C.F."/>
            <person name="Harrison R.J."/>
        </authorList>
    </citation>
    <scope>NUCLEOTIDE SEQUENCE [LARGE SCALE GENOMIC DNA]</scope>
    <source>
        <strain evidence="4 7">BC-23</strain>
        <strain evidence="3 5">NOV-71</strain>
        <strain evidence="2 6">SCRP245</strain>
    </source>
</reference>
<evidence type="ECO:0000313" key="6">
    <source>
        <dbReference type="Proteomes" id="UP000460718"/>
    </source>
</evidence>
<keyword evidence="1" id="KW-0812">Transmembrane</keyword>
<evidence type="ECO:0000313" key="4">
    <source>
        <dbReference type="EMBL" id="KAE9169024.1"/>
    </source>
</evidence>
<dbReference type="AlphaFoldDB" id="A0A6A3PRX1"/>
<comment type="caution">
    <text evidence="3">The sequence shown here is derived from an EMBL/GenBank/DDBJ whole genome shotgun (WGS) entry which is preliminary data.</text>
</comment>
<name>A0A6A3PRX1_9STRA</name>
<evidence type="ECO:0000256" key="1">
    <source>
        <dbReference type="SAM" id="Phobius"/>
    </source>
</evidence>